<dbReference type="SUPFAM" id="SSF57586">
    <property type="entry name" value="TNF receptor-like"/>
    <property type="match status" value="2"/>
</dbReference>
<keyword evidence="5" id="KW-0325">Glycoprotein</keyword>
<keyword evidence="13" id="KW-0675">Receptor</keyword>
<accession>A0ABM4ETY7</accession>
<dbReference type="InterPro" id="IPR011029">
    <property type="entry name" value="DEATH-like_dom_sf"/>
</dbReference>
<evidence type="ECO:0000256" key="7">
    <source>
        <dbReference type="SAM" id="MobiDB-lite"/>
    </source>
</evidence>
<evidence type="ECO:0000256" key="8">
    <source>
        <dbReference type="SAM" id="Phobius"/>
    </source>
</evidence>
<keyword evidence="1" id="KW-0053">Apoptosis</keyword>
<dbReference type="CDD" id="cd08316">
    <property type="entry name" value="Death_FAS_TNFRSF6"/>
    <property type="match status" value="1"/>
</dbReference>
<dbReference type="Gene3D" id="2.10.50.10">
    <property type="entry name" value="Tumor Necrosis Factor Receptor, subunit A, domain 2"/>
    <property type="match status" value="2"/>
</dbReference>
<evidence type="ECO:0000259" key="10">
    <source>
        <dbReference type="PROSITE" id="PS50017"/>
    </source>
</evidence>
<feature type="chain" id="PRO_5045900597" evidence="9">
    <location>
        <begin position="21"/>
        <end position="414"/>
    </location>
</feature>
<dbReference type="PROSITE" id="PS50017">
    <property type="entry name" value="DEATH_DOMAIN"/>
    <property type="match status" value="1"/>
</dbReference>
<keyword evidence="4 6" id="KW-1015">Disulfide bond</keyword>
<reference evidence="13" key="1">
    <citation type="submission" date="2025-08" db="UniProtKB">
        <authorList>
            <consortium name="RefSeq"/>
        </authorList>
    </citation>
    <scope>IDENTIFICATION</scope>
    <source>
        <tissue evidence="13">Blood</tissue>
    </source>
</reference>
<feature type="compositionally biased region" description="Polar residues" evidence="7">
    <location>
        <begin position="370"/>
        <end position="414"/>
    </location>
</feature>
<evidence type="ECO:0000259" key="11">
    <source>
        <dbReference type="PROSITE" id="PS50050"/>
    </source>
</evidence>
<evidence type="ECO:0000313" key="13">
    <source>
        <dbReference type="RefSeq" id="XP_067156139.1"/>
    </source>
</evidence>
<dbReference type="RefSeq" id="XP_067156139.1">
    <property type="nucleotide sequence ID" value="XM_067300038.1"/>
</dbReference>
<dbReference type="SMART" id="SM00005">
    <property type="entry name" value="DEATH"/>
    <property type="match status" value="1"/>
</dbReference>
<evidence type="ECO:0000256" key="1">
    <source>
        <dbReference type="ARBA" id="ARBA00022703"/>
    </source>
</evidence>
<keyword evidence="2 9" id="KW-0732">Signal</keyword>
<feature type="transmembrane region" description="Helical" evidence="8">
    <location>
        <begin position="222"/>
        <end position="244"/>
    </location>
</feature>
<proteinExistence type="predicted"/>
<keyword evidence="3" id="KW-0677">Repeat</keyword>
<dbReference type="PANTHER" id="PTHR46874:SF1">
    <property type="entry name" value="TUMOR NECROSIS FACTOR RECEPTOR SUPERFAMILY MEMBER 6"/>
    <property type="match status" value="1"/>
</dbReference>
<gene>
    <name evidence="13" type="primary">FAS</name>
</gene>
<feature type="signal peptide" evidence="9">
    <location>
        <begin position="1"/>
        <end position="20"/>
    </location>
</feature>
<dbReference type="SUPFAM" id="SSF47986">
    <property type="entry name" value="DEATH domain"/>
    <property type="match status" value="1"/>
</dbReference>
<feature type="domain" description="Death" evidence="10">
    <location>
        <begin position="281"/>
        <end position="365"/>
    </location>
</feature>
<feature type="region of interest" description="Disordered" evidence="7">
    <location>
        <begin position="368"/>
        <end position="414"/>
    </location>
</feature>
<feature type="repeat" description="TNFR-Cys" evidence="6">
    <location>
        <begin position="175"/>
        <end position="214"/>
    </location>
</feature>
<feature type="disulfide bond" evidence="6">
    <location>
        <begin position="176"/>
        <end position="191"/>
    </location>
</feature>
<evidence type="ECO:0000256" key="5">
    <source>
        <dbReference type="ARBA" id="ARBA00023180"/>
    </source>
</evidence>
<dbReference type="PANTHER" id="PTHR46874">
    <property type="entry name" value="TUMOR NECROSIS FACTOR RECEPTOR SUPERFAMILY MEMBER 6"/>
    <property type="match status" value="1"/>
</dbReference>
<dbReference type="Pfam" id="PF00531">
    <property type="entry name" value="Death"/>
    <property type="match status" value="1"/>
</dbReference>
<dbReference type="Proteomes" id="UP001652627">
    <property type="component" value="Chromosome 7"/>
</dbReference>
<dbReference type="GeneID" id="106487830"/>
<sequence>MATRLLPRLFVVGLIIESQCKNDTEAPIHTAYNKFIARRIIARREIECAPAEYNLGGTCCKKCERGSVKNIPCPTNITKHCDKCKEEEYIDHTNDLDKCLRCSSCDNVFAQSRRKNKLCWSFISPYTCLCSAWEHLESNVAPLLCLPLQYLSLLPKETGLETAKKCTPEQNTECTCAKNYFCNSSASCAHCEPCTICESGLVEKQCTSASDTVCKMKGNGSLLWITGVVLGFVLLVLSGGIFWYKRKYKDPTSKQSLGEAVPKPGVHSEMVPLIFADIDLSTHIPGIVGEMTLQDVKTFVRNHRVPEPVIDQILRDNFSDTSEQKIKLFQAWYQRHGIKGAYGTLINSLRELKICTAADKIEEKLKAAVPSSQEGGQSYNDNIEQSTTCTQEGGNSYLDNAELSKTYSDSLEET</sequence>
<keyword evidence="8" id="KW-0812">Transmembrane</keyword>
<dbReference type="SMART" id="SM00208">
    <property type="entry name" value="TNFR"/>
    <property type="match status" value="4"/>
</dbReference>
<evidence type="ECO:0000313" key="12">
    <source>
        <dbReference type="Proteomes" id="UP001652627"/>
    </source>
</evidence>
<keyword evidence="8" id="KW-1133">Transmembrane helix</keyword>
<evidence type="ECO:0000256" key="9">
    <source>
        <dbReference type="SAM" id="SignalP"/>
    </source>
</evidence>
<organism evidence="12 13">
    <name type="scientific">Apteryx mantelli</name>
    <name type="common">North Island brown kiwi</name>
    <dbReference type="NCBI Taxonomy" id="2696672"/>
    <lineage>
        <taxon>Eukaryota</taxon>
        <taxon>Metazoa</taxon>
        <taxon>Chordata</taxon>
        <taxon>Craniata</taxon>
        <taxon>Vertebrata</taxon>
        <taxon>Euteleostomi</taxon>
        <taxon>Archelosauria</taxon>
        <taxon>Archosauria</taxon>
        <taxon>Dinosauria</taxon>
        <taxon>Saurischia</taxon>
        <taxon>Theropoda</taxon>
        <taxon>Coelurosauria</taxon>
        <taxon>Aves</taxon>
        <taxon>Palaeognathae</taxon>
        <taxon>Apterygiformes</taxon>
        <taxon>Apterygidae</taxon>
        <taxon>Apteryx</taxon>
    </lineage>
</organism>
<dbReference type="Pfam" id="PF00020">
    <property type="entry name" value="TNFR_c6"/>
    <property type="match status" value="1"/>
</dbReference>
<dbReference type="InterPro" id="IPR000488">
    <property type="entry name" value="Death_dom"/>
</dbReference>
<name>A0ABM4ETY7_9AVES</name>
<keyword evidence="12" id="KW-1185">Reference proteome</keyword>
<evidence type="ECO:0000256" key="6">
    <source>
        <dbReference type="PROSITE-ProRule" id="PRU00206"/>
    </source>
</evidence>
<keyword evidence="8" id="KW-0472">Membrane</keyword>
<dbReference type="Gene3D" id="1.10.533.10">
    <property type="entry name" value="Death Domain, Fas"/>
    <property type="match status" value="1"/>
</dbReference>
<dbReference type="PROSITE" id="PS50050">
    <property type="entry name" value="TNFR_NGFR_2"/>
    <property type="match status" value="1"/>
</dbReference>
<evidence type="ECO:0000256" key="4">
    <source>
        <dbReference type="ARBA" id="ARBA00023157"/>
    </source>
</evidence>
<comment type="caution">
    <text evidence="6">Lacks conserved residue(s) required for the propagation of feature annotation.</text>
</comment>
<evidence type="ECO:0000256" key="3">
    <source>
        <dbReference type="ARBA" id="ARBA00022737"/>
    </source>
</evidence>
<feature type="domain" description="TNFR-Cys" evidence="11">
    <location>
        <begin position="175"/>
        <end position="214"/>
    </location>
</feature>
<evidence type="ECO:0000256" key="2">
    <source>
        <dbReference type="ARBA" id="ARBA00022729"/>
    </source>
</evidence>
<dbReference type="InterPro" id="IPR033998">
    <property type="entry name" value="TNFRSF6_death"/>
</dbReference>
<protein>
    <submittedName>
        <fullName evidence="13">Tumor necrosis factor receptor superfamily member 6 isoform X1</fullName>
    </submittedName>
</protein>
<dbReference type="InterPro" id="IPR001368">
    <property type="entry name" value="TNFR/NGFR_Cys_rich_reg"/>
</dbReference>